<dbReference type="PANTHER" id="PTHR16096:SF8">
    <property type="entry name" value="TRAFFICKING PROTEIN PARTICLE COMPLEX SUBUNIT 14"/>
    <property type="match status" value="1"/>
</dbReference>
<feature type="region of interest" description="Disordered" evidence="1">
    <location>
        <begin position="251"/>
        <end position="328"/>
    </location>
</feature>
<feature type="compositionally biased region" description="Low complexity" evidence="1">
    <location>
        <begin position="290"/>
        <end position="304"/>
    </location>
</feature>
<evidence type="ECO:0000313" key="3">
    <source>
        <dbReference type="Ensembl" id="ENSTMTP00000023972.1"/>
    </source>
</evidence>
<feature type="compositionally biased region" description="Acidic residues" evidence="1">
    <location>
        <begin position="85"/>
        <end position="97"/>
    </location>
</feature>
<dbReference type="Proteomes" id="UP000472274">
    <property type="component" value="Unplaced"/>
</dbReference>
<feature type="domain" description="TRAPP14 N-terminal" evidence="2">
    <location>
        <begin position="5"/>
        <end position="120"/>
    </location>
</feature>
<keyword evidence="4" id="KW-1185">Reference proteome</keyword>
<sequence>MEAQCDYFMYFPAVPFPARELLRGEPGRYRALPRRNHLYLGETVRFLLVLRGRPGPGGARTPWGELGSSLAALASVSPGGVDPGGEGDGEPPEELGGDGDSPPPPPGSFRDCRPLLTHGQGPLGRPAAGVRGGRGALGGWGLWGGCEGNPGGGGRWVRSKGHSWWGALLCGVERGEPRSSGAGARGGYWVLRVRSEDQRGVCGAGELWGRSEGHLGGHRGLWVGGHCGTDGSPQSPPDTCGGADCLHGRGHFPADDFPGQPAPRDRQGQDRGDSVEAGAGGAGGAGTRVPEPAAEPGAGPALPRGAGGLQSPSEHHADRAAPSRAEMPPAERLREIPHRAQGAERLLPGGNLPVGCPHPAQLQRQLPAHAARRLRAAGRRRLPSLGRGACRRLLPHGRRRLRLPLRPERPRGAELPLPAAGARAAPGGHQGGSGGPPGGCGSVVDTQTPLHQQHLHPLQAAQHPAGPAAVRDDGCLRVARIPAPTLHRHLHPAQQPAGLLGRAAGLDPGERHGGWAGLQGPGGVVWARPQLVGMG</sequence>
<organism evidence="3 4">
    <name type="scientific">Terrapene triunguis</name>
    <name type="common">Three-toed box turtle</name>
    <dbReference type="NCBI Taxonomy" id="2587831"/>
    <lineage>
        <taxon>Eukaryota</taxon>
        <taxon>Metazoa</taxon>
        <taxon>Chordata</taxon>
        <taxon>Craniata</taxon>
        <taxon>Vertebrata</taxon>
        <taxon>Euteleostomi</taxon>
        <taxon>Archelosauria</taxon>
        <taxon>Testudinata</taxon>
        <taxon>Testudines</taxon>
        <taxon>Cryptodira</taxon>
        <taxon>Durocryptodira</taxon>
        <taxon>Testudinoidea</taxon>
        <taxon>Emydidae</taxon>
        <taxon>Terrapene</taxon>
    </lineage>
</organism>
<dbReference type="GO" id="GO:0060271">
    <property type="term" value="P:cilium assembly"/>
    <property type="evidence" value="ECO:0007669"/>
    <property type="project" value="InterPro"/>
</dbReference>
<evidence type="ECO:0000259" key="2">
    <source>
        <dbReference type="Pfam" id="PF15806"/>
    </source>
</evidence>
<reference evidence="3" key="2">
    <citation type="submission" date="2025-09" db="UniProtKB">
        <authorList>
            <consortium name="Ensembl"/>
        </authorList>
    </citation>
    <scope>IDENTIFICATION</scope>
</reference>
<evidence type="ECO:0000313" key="4">
    <source>
        <dbReference type="Proteomes" id="UP000472274"/>
    </source>
</evidence>
<feature type="region of interest" description="Disordered" evidence="1">
    <location>
        <begin position="75"/>
        <end position="129"/>
    </location>
</feature>
<feature type="region of interest" description="Disordered" evidence="1">
    <location>
        <begin position="404"/>
        <end position="443"/>
    </location>
</feature>
<accession>A0A674JVC5</accession>
<feature type="compositionally biased region" description="Gly residues" evidence="1">
    <location>
        <begin position="428"/>
        <end position="441"/>
    </location>
</feature>
<dbReference type="AlphaFoldDB" id="A0A674JVC5"/>
<gene>
    <name evidence="3" type="primary">TRAPPC14</name>
</gene>
<name>A0A674JVC5_9SAUR</name>
<dbReference type="InterPro" id="IPR031626">
    <property type="entry name" value="TRAPPC14"/>
</dbReference>
<dbReference type="GeneTree" id="ENSGT00390000014725"/>
<reference evidence="3" key="1">
    <citation type="submission" date="2025-08" db="UniProtKB">
        <authorList>
            <consortium name="Ensembl"/>
        </authorList>
    </citation>
    <scope>IDENTIFICATION</scope>
</reference>
<dbReference type="PANTHER" id="PTHR16096">
    <property type="entry name" value="MICROTUBULE-ASSOCIATED PROTEIN 11"/>
    <property type="match status" value="1"/>
</dbReference>
<proteinExistence type="predicted"/>
<dbReference type="InterPro" id="IPR055453">
    <property type="entry name" value="TRAPP14_N"/>
</dbReference>
<feature type="compositionally biased region" description="Low complexity" evidence="1">
    <location>
        <begin position="413"/>
        <end position="427"/>
    </location>
</feature>
<dbReference type="InParanoid" id="A0A674JVC5"/>
<dbReference type="Pfam" id="PF15806">
    <property type="entry name" value="TRAPP14_N"/>
    <property type="match status" value="1"/>
</dbReference>
<dbReference type="GO" id="GO:1990071">
    <property type="term" value="C:TRAPPII protein complex"/>
    <property type="evidence" value="ECO:0007669"/>
    <property type="project" value="TreeGrafter"/>
</dbReference>
<protein>
    <submittedName>
        <fullName evidence="3">Trafficking protein particle complex subunit 14</fullName>
    </submittedName>
</protein>
<feature type="compositionally biased region" description="Basic and acidic residues" evidence="1">
    <location>
        <begin position="263"/>
        <end position="274"/>
    </location>
</feature>
<dbReference type="GO" id="GO:0043014">
    <property type="term" value="F:alpha-tubulin binding"/>
    <property type="evidence" value="ECO:0007669"/>
    <property type="project" value="InterPro"/>
</dbReference>
<evidence type="ECO:0000256" key="1">
    <source>
        <dbReference type="SAM" id="MobiDB-lite"/>
    </source>
</evidence>
<dbReference type="Ensembl" id="ENSTMTT00000024815.1">
    <property type="protein sequence ID" value="ENSTMTP00000023972.1"/>
    <property type="gene ID" value="ENSTMTG00000017475.1"/>
</dbReference>